<reference evidence="12 13" key="1">
    <citation type="submission" date="2014-06" db="EMBL/GenBank/DDBJ databases">
        <title>Whole Genome Sequences of Three Symbiotic Endozoicomonas Bacteria.</title>
        <authorList>
            <person name="Neave M.J."/>
            <person name="Apprill A."/>
            <person name="Voolstra C.R."/>
        </authorList>
    </citation>
    <scope>NUCLEOTIDE SEQUENCE [LARGE SCALE GENOMIC DNA]</scope>
    <source>
        <strain evidence="12 13">LMG 24815</strain>
    </source>
</reference>
<sequence>MPLTNIYLVGPMGAGKSTIGRMLAKELGLPFYDSDHEVEARTGANIPWIFDVEGEEGFRQRERQVIRELCEERGVVLATGGGAVTQEENRRHLGTNGFVVFLKASVAAQLERTAKDKKRPLLQRPDRKAVLENLLKEREPLYSGVADLTLDTERYSLKSLINEIIKAVEQSRGL</sequence>
<dbReference type="GO" id="GO:0005829">
    <property type="term" value="C:cytosol"/>
    <property type="evidence" value="ECO:0007669"/>
    <property type="project" value="TreeGrafter"/>
</dbReference>
<feature type="binding site" evidence="11">
    <location>
        <begin position="13"/>
        <end position="18"/>
    </location>
    <ligand>
        <name>ATP</name>
        <dbReference type="ChEBI" id="CHEBI:30616"/>
    </ligand>
</feature>
<dbReference type="EMBL" id="JOKG01000003">
    <property type="protein sequence ID" value="KEQ13286.1"/>
    <property type="molecule type" value="Genomic_DNA"/>
</dbReference>
<dbReference type="NCBIfam" id="NF003456">
    <property type="entry name" value="PRK05057.1"/>
    <property type="match status" value="1"/>
</dbReference>
<dbReference type="SUPFAM" id="SSF52540">
    <property type="entry name" value="P-loop containing nucleoside triphosphate hydrolases"/>
    <property type="match status" value="1"/>
</dbReference>
<dbReference type="RefSeq" id="WP_034875951.1">
    <property type="nucleotide sequence ID" value="NZ_JOKG01000003.1"/>
</dbReference>
<comment type="caution">
    <text evidence="11">Lacks conserved residue(s) required for the propagation of feature annotation.</text>
</comment>
<dbReference type="AlphaFoldDB" id="A0A081N4B3"/>
<evidence type="ECO:0000256" key="8">
    <source>
        <dbReference type="ARBA" id="ARBA00022840"/>
    </source>
</evidence>
<dbReference type="PANTHER" id="PTHR21087">
    <property type="entry name" value="SHIKIMATE KINASE"/>
    <property type="match status" value="1"/>
</dbReference>
<comment type="cofactor">
    <cofactor evidence="11">
        <name>Mg(2+)</name>
        <dbReference type="ChEBI" id="CHEBI:18420"/>
    </cofactor>
    <text evidence="11">Binds 1 Mg(2+) ion per subunit.</text>
</comment>
<dbReference type="GO" id="GO:0005524">
    <property type="term" value="F:ATP binding"/>
    <property type="evidence" value="ECO:0007669"/>
    <property type="project" value="UniProtKB-UniRule"/>
</dbReference>
<comment type="similarity">
    <text evidence="2 11">Belongs to the shikimate kinase family.</text>
</comment>
<gene>
    <name evidence="11 12" type="primary">aroK</name>
    <name evidence="12" type="ORF">GZ77_12680</name>
</gene>
<keyword evidence="11" id="KW-0460">Magnesium</keyword>
<protein>
    <recommendedName>
        <fullName evidence="3 11">Shikimate kinase</fullName>
        <shortName evidence="11">SK</shortName>
        <ecNumber evidence="3 11">2.7.1.71</ecNumber>
    </recommendedName>
</protein>
<keyword evidence="8 11" id="KW-0067">ATP-binding</keyword>
<evidence type="ECO:0000256" key="2">
    <source>
        <dbReference type="ARBA" id="ARBA00006997"/>
    </source>
</evidence>
<organism evidence="12 13">
    <name type="scientific">Endozoicomonas montiporae</name>
    <dbReference type="NCBI Taxonomy" id="1027273"/>
    <lineage>
        <taxon>Bacteria</taxon>
        <taxon>Pseudomonadati</taxon>
        <taxon>Pseudomonadota</taxon>
        <taxon>Gammaproteobacteria</taxon>
        <taxon>Oceanospirillales</taxon>
        <taxon>Endozoicomonadaceae</taxon>
        <taxon>Endozoicomonas</taxon>
    </lineage>
</organism>
<evidence type="ECO:0000256" key="6">
    <source>
        <dbReference type="ARBA" id="ARBA00022741"/>
    </source>
</evidence>
<comment type="catalytic activity">
    <reaction evidence="10 11">
        <text>shikimate + ATP = 3-phosphoshikimate + ADP + H(+)</text>
        <dbReference type="Rhea" id="RHEA:13121"/>
        <dbReference type="ChEBI" id="CHEBI:15378"/>
        <dbReference type="ChEBI" id="CHEBI:30616"/>
        <dbReference type="ChEBI" id="CHEBI:36208"/>
        <dbReference type="ChEBI" id="CHEBI:145989"/>
        <dbReference type="ChEBI" id="CHEBI:456216"/>
        <dbReference type="EC" id="2.7.1.71"/>
    </reaction>
</comment>
<dbReference type="InterPro" id="IPR027417">
    <property type="entry name" value="P-loop_NTPase"/>
</dbReference>
<feature type="binding site" evidence="11">
    <location>
        <position position="138"/>
    </location>
    <ligand>
        <name>substrate</name>
    </ligand>
</feature>
<keyword evidence="6 11" id="KW-0547">Nucleotide-binding</keyword>
<comment type="function">
    <text evidence="11">Catalyzes the specific phosphorylation of the 3-hydroxyl group of shikimic acid using ATP as a cosubstrate.</text>
</comment>
<keyword evidence="11" id="KW-0479">Metal-binding</keyword>
<comment type="subcellular location">
    <subcellularLocation>
        <location evidence="11">Cytoplasm</location>
    </subcellularLocation>
</comment>
<evidence type="ECO:0000256" key="10">
    <source>
        <dbReference type="ARBA" id="ARBA00048567"/>
    </source>
</evidence>
<dbReference type="UniPathway" id="UPA00053">
    <property type="reaction ID" value="UER00088"/>
</dbReference>
<dbReference type="CDD" id="cd00464">
    <property type="entry name" value="SK"/>
    <property type="match status" value="1"/>
</dbReference>
<keyword evidence="4 11" id="KW-0028">Amino-acid biosynthesis</keyword>
<feature type="binding site" evidence="11">
    <location>
        <position position="119"/>
    </location>
    <ligand>
        <name>ATP</name>
        <dbReference type="ChEBI" id="CHEBI:30616"/>
    </ligand>
</feature>
<dbReference type="GO" id="GO:0009073">
    <property type="term" value="P:aromatic amino acid family biosynthetic process"/>
    <property type="evidence" value="ECO:0007669"/>
    <property type="project" value="UniProtKB-KW"/>
</dbReference>
<dbReference type="Gene3D" id="3.40.50.300">
    <property type="entry name" value="P-loop containing nucleotide triphosphate hydrolases"/>
    <property type="match status" value="1"/>
</dbReference>
<proteinExistence type="inferred from homology"/>
<evidence type="ECO:0000313" key="13">
    <source>
        <dbReference type="Proteomes" id="UP000028006"/>
    </source>
</evidence>
<dbReference type="PRINTS" id="PR01100">
    <property type="entry name" value="SHIKIMTKNASE"/>
</dbReference>
<dbReference type="PROSITE" id="PS01128">
    <property type="entry name" value="SHIKIMATE_KINASE"/>
    <property type="match status" value="1"/>
</dbReference>
<feature type="binding site" evidence="11">
    <location>
        <position position="59"/>
    </location>
    <ligand>
        <name>substrate</name>
    </ligand>
</feature>
<accession>A0A081N4B3</accession>
<evidence type="ECO:0000256" key="9">
    <source>
        <dbReference type="ARBA" id="ARBA00023141"/>
    </source>
</evidence>
<evidence type="ECO:0000313" key="12">
    <source>
        <dbReference type="EMBL" id="KEQ13286.1"/>
    </source>
</evidence>
<keyword evidence="9 11" id="KW-0057">Aromatic amino acid biosynthesis</keyword>
<dbReference type="InterPro" id="IPR000623">
    <property type="entry name" value="Shikimate_kinase/TSH1"/>
</dbReference>
<comment type="caution">
    <text evidence="12">The sequence shown here is derived from an EMBL/GenBank/DDBJ whole genome shotgun (WGS) entry which is preliminary data.</text>
</comment>
<dbReference type="EC" id="2.7.1.71" evidence="3 11"/>
<dbReference type="eggNOG" id="COG0703">
    <property type="taxonomic scope" value="Bacteria"/>
</dbReference>
<evidence type="ECO:0000256" key="11">
    <source>
        <dbReference type="HAMAP-Rule" id="MF_00109"/>
    </source>
</evidence>
<dbReference type="Proteomes" id="UP000028006">
    <property type="component" value="Unassembled WGS sequence"/>
</dbReference>
<feature type="binding site" evidence="11">
    <location>
        <position position="17"/>
    </location>
    <ligand>
        <name>Mg(2+)</name>
        <dbReference type="ChEBI" id="CHEBI:18420"/>
    </ligand>
</feature>
<dbReference type="GO" id="GO:0008652">
    <property type="term" value="P:amino acid biosynthetic process"/>
    <property type="evidence" value="ECO:0007669"/>
    <property type="project" value="UniProtKB-KW"/>
</dbReference>
<comment type="pathway">
    <text evidence="1 11">Metabolic intermediate biosynthesis; chorismate biosynthesis; chorismate from D-erythrose 4-phosphate and phosphoenolpyruvate: step 5/7.</text>
</comment>
<dbReference type="InterPro" id="IPR031322">
    <property type="entry name" value="Shikimate/glucono_kinase"/>
</dbReference>
<comment type="subunit">
    <text evidence="11">Monomer.</text>
</comment>
<keyword evidence="11" id="KW-0963">Cytoplasm</keyword>
<dbReference type="HAMAP" id="MF_00109">
    <property type="entry name" value="Shikimate_kinase"/>
    <property type="match status" value="1"/>
</dbReference>
<evidence type="ECO:0000256" key="3">
    <source>
        <dbReference type="ARBA" id="ARBA00012154"/>
    </source>
</evidence>
<evidence type="ECO:0000256" key="7">
    <source>
        <dbReference type="ARBA" id="ARBA00022777"/>
    </source>
</evidence>
<dbReference type="GO" id="GO:0000287">
    <property type="term" value="F:magnesium ion binding"/>
    <property type="evidence" value="ECO:0007669"/>
    <property type="project" value="UniProtKB-UniRule"/>
</dbReference>
<keyword evidence="5 11" id="KW-0808">Transferase</keyword>
<evidence type="ECO:0000256" key="1">
    <source>
        <dbReference type="ARBA" id="ARBA00004842"/>
    </source>
</evidence>
<keyword evidence="7 11" id="KW-0418">Kinase</keyword>
<evidence type="ECO:0000256" key="4">
    <source>
        <dbReference type="ARBA" id="ARBA00022605"/>
    </source>
</evidence>
<dbReference type="PANTHER" id="PTHR21087:SF16">
    <property type="entry name" value="SHIKIMATE KINASE 1, CHLOROPLASTIC"/>
    <property type="match status" value="1"/>
</dbReference>
<dbReference type="GO" id="GO:0004765">
    <property type="term" value="F:shikimate kinase activity"/>
    <property type="evidence" value="ECO:0007669"/>
    <property type="project" value="UniProtKB-UniRule"/>
</dbReference>
<dbReference type="InterPro" id="IPR023000">
    <property type="entry name" value="Shikimate_kinase_CS"/>
</dbReference>
<evidence type="ECO:0000256" key="5">
    <source>
        <dbReference type="ARBA" id="ARBA00022679"/>
    </source>
</evidence>
<feature type="binding site" evidence="11">
    <location>
        <position position="35"/>
    </location>
    <ligand>
        <name>substrate</name>
    </ligand>
</feature>
<dbReference type="GO" id="GO:0009423">
    <property type="term" value="P:chorismate biosynthetic process"/>
    <property type="evidence" value="ECO:0007669"/>
    <property type="project" value="UniProtKB-UniRule"/>
</dbReference>
<keyword evidence="13" id="KW-1185">Reference proteome</keyword>
<dbReference type="Pfam" id="PF01202">
    <property type="entry name" value="SKI"/>
    <property type="match status" value="1"/>
</dbReference>
<feature type="binding site" evidence="11">
    <location>
        <position position="81"/>
    </location>
    <ligand>
        <name>substrate</name>
    </ligand>
</feature>
<name>A0A081N4B3_9GAMM</name>